<evidence type="ECO:0000313" key="1">
    <source>
        <dbReference type="EMBL" id="MFD2599213.1"/>
    </source>
</evidence>
<protein>
    <submittedName>
        <fullName evidence="1">Uncharacterized protein</fullName>
    </submittedName>
</protein>
<organism evidence="1 2">
    <name type="scientific">Sphingobacterium corticis</name>
    <dbReference type="NCBI Taxonomy" id="1812823"/>
    <lineage>
        <taxon>Bacteria</taxon>
        <taxon>Pseudomonadati</taxon>
        <taxon>Bacteroidota</taxon>
        <taxon>Sphingobacteriia</taxon>
        <taxon>Sphingobacteriales</taxon>
        <taxon>Sphingobacteriaceae</taxon>
        <taxon>Sphingobacterium</taxon>
    </lineage>
</organism>
<evidence type="ECO:0000313" key="2">
    <source>
        <dbReference type="Proteomes" id="UP001597393"/>
    </source>
</evidence>
<dbReference type="EMBL" id="JBHUMA010000006">
    <property type="protein sequence ID" value="MFD2599213.1"/>
    <property type="molecule type" value="Genomic_DNA"/>
</dbReference>
<keyword evidence="2" id="KW-1185">Reference proteome</keyword>
<dbReference type="Proteomes" id="UP001597393">
    <property type="component" value="Unassembled WGS sequence"/>
</dbReference>
<sequence length="41" mass="4648">MAMEVILTTDDFVLAQAEAYNYQAVLINNHTGKVITDFSNW</sequence>
<reference evidence="2" key="1">
    <citation type="journal article" date="2019" name="Int. J. Syst. Evol. Microbiol.">
        <title>The Global Catalogue of Microorganisms (GCM) 10K type strain sequencing project: providing services to taxonomists for standard genome sequencing and annotation.</title>
        <authorList>
            <consortium name="The Broad Institute Genomics Platform"/>
            <consortium name="The Broad Institute Genome Sequencing Center for Infectious Disease"/>
            <person name="Wu L."/>
            <person name="Ma J."/>
        </authorList>
    </citation>
    <scope>NUCLEOTIDE SEQUENCE [LARGE SCALE GENOMIC DNA]</scope>
    <source>
        <strain evidence="2">KCTC 42248</strain>
    </source>
</reference>
<comment type="caution">
    <text evidence="1">The sequence shown here is derived from an EMBL/GenBank/DDBJ whole genome shotgun (WGS) entry which is preliminary data.</text>
</comment>
<accession>A0ABW5NMM3</accession>
<dbReference type="RefSeq" id="WP_380869339.1">
    <property type="nucleotide sequence ID" value="NZ_JBHUMA010000006.1"/>
</dbReference>
<gene>
    <name evidence="1" type="ORF">ACFSQ3_09635</name>
</gene>
<proteinExistence type="predicted"/>
<name>A0ABW5NMM3_9SPHI</name>